<proteinExistence type="predicted"/>
<evidence type="ECO:0000313" key="1">
    <source>
        <dbReference type="EMBL" id="MBB3090218.1"/>
    </source>
</evidence>
<gene>
    <name evidence="1" type="ORF">FHS12_003170</name>
</gene>
<dbReference type="AlphaFoldDB" id="A0A7W5F9H8"/>
<comment type="caution">
    <text evidence="1">The sequence shown here is derived from an EMBL/GenBank/DDBJ whole genome shotgun (WGS) entry which is preliminary data.</text>
</comment>
<evidence type="ECO:0000313" key="2">
    <source>
        <dbReference type="Proteomes" id="UP000577707"/>
    </source>
</evidence>
<sequence length="63" mass="6737">MRSGLYELVIAGRPGTSGHVQVPAAGGMAVRGELTLRVQGRRVNRMVPSGSRSCVYPGAWARR</sequence>
<reference evidence="1 2" key="1">
    <citation type="submission" date="2020-08" db="EMBL/GenBank/DDBJ databases">
        <title>Genomic Encyclopedia of Type Strains, Phase III (KMG-III): the genomes of soil and plant-associated and newly described type strains.</title>
        <authorList>
            <person name="Whitman W."/>
        </authorList>
    </citation>
    <scope>NUCLEOTIDE SEQUENCE [LARGE SCALE GENOMIC DNA]</scope>
    <source>
        <strain evidence="1 2">CECT 3302</strain>
    </source>
</reference>
<accession>A0A7W5F9H8</accession>
<organism evidence="1 2">
    <name type="scientific">Nocardioides albus</name>
    <dbReference type="NCBI Taxonomy" id="1841"/>
    <lineage>
        <taxon>Bacteria</taxon>
        <taxon>Bacillati</taxon>
        <taxon>Actinomycetota</taxon>
        <taxon>Actinomycetes</taxon>
        <taxon>Propionibacteriales</taxon>
        <taxon>Nocardioidaceae</taxon>
        <taxon>Nocardioides</taxon>
    </lineage>
</organism>
<keyword evidence="2" id="KW-1185">Reference proteome</keyword>
<dbReference type="EMBL" id="JACHXG010000006">
    <property type="protein sequence ID" value="MBB3090218.1"/>
    <property type="molecule type" value="Genomic_DNA"/>
</dbReference>
<dbReference type="Proteomes" id="UP000577707">
    <property type="component" value="Unassembled WGS sequence"/>
</dbReference>
<name>A0A7W5F9H8_9ACTN</name>
<protein>
    <submittedName>
        <fullName evidence="1">Uncharacterized protein</fullName>
    </submittedName>
</protein>